<protein>
    <submittedName>
        <fullName evidence="1">BTR2-like protein</fullName>
    </submittedName>
</protein>
<accession>A0A0K1RJP9</accession>
<dbReference type="AlphaFoldDB" id="A0A0K1RJP9"/>
<organism evidence="1">
    <name type="scientific">Hordeum vulgare subsp. spontaneum</name>
    <name type="common">Wild barley</name>
    <name type="synonym">Hordeum spontaneum</name>
    <dbReference type="NCBI Taxonomy" id="77009"/>
    <lineage>
        <taxon>Eukaryota</taxon>
        <taxon>Viridiplantae</taxon>
        <taxon>Streptophyta</taxon>
        <taxon>Embryophyta</taxon>
        <taxon>Tracheophyta</taxon>
        <taxon>Spermatophyta</taxon>
        <taxon>Magnoliopsida</taxon>
        <taxon>Liliopsida</taxon>
        <taxon>Poales</taxon>
        <taxon>Poaceae</taxon>
        <taxon>BOP clade</taxon>
        <taxon>Pooideae</taxon>
        <taxon>Triticodae</taxon>
        <taxon>Triticeae</taxon>
        <taxon>Hordeinae</taxon>
        <taxon>Hordeum</taxon>
    </lineage>
</organism>
<evidence type="ECO:0000313" key="1">
    <source>
        <dbReference type="EMBL" id="AKV61764.1"/>
    </source>
</evidence>
<reference evidence="1" key="1">
    <citation type="journal article" date="2015" name="Cell">
        <title>Evolution of the Grain Dispersal System in Barley.</title>
        <authorList>
            <person name="Pourkheirandish M."/>
            <person name="Hensel G."/>
            <person name="Kilian B."/>
            <person name="Willcox G."/>
            <person name="Senthil N."/>
            <person name="Chen G."/>
            <person name="Sameri M."/>
            <person name="Sakuma S."/>
            <person name="Dhanagond S."/>
            <person name="Sharma R."/>
            <person name="Mascher M."/>
            <person name="Himmelbach A."/>
            <person name="Gottwald S."/>
            <person name="Azhaguvel P."/>
            <person name="Nair S."/>
            <person name="Tagiri A."/>
            <person name="Yukuhiro F."/>
            <person name="Nagamura Y."/>
            <person name="Kanamori H."/>
            <person name="Matsumoto T."/>
            <person name="Middleton C.P."/>
            <person name="Wicker T."/>
            <person name="Walther A."/>
            <person name="Waugh R."/>
            <person name="Fincher G.B."/>
            <person name="Stein N."/>
            <person name="Kumlehn J."/>
            <person name="Sato K."/>
            <person name="Komatsuda T."/>
        </authorList>
    </citation>
    <scope>NUCLEOTIDE SEQUENCE</scope>
</reference>
<proteinExistence type="predicted"/>
<sequence>MAEWMNLALAAAFDSFANTVTNGVAEAVAGAIQQYRLAAEECRGIGQGVHPTPNAGQGASAGGDSIDLALTRIKSITRFHAVRGSVFSVCVRRMGLQPDTPWRLQHATAARHAEMAIRCLGTAKSYGHAALSVFHRMLRPPSPQAVARAWAPAAELLLRRAIVNLDMAEASVGKIRPAIGVEYNDARRLLHG</sequence>
<name>A0A0K1RJP9_HORVS</name>
<dbReference type="EMBL" id="KR813335">
    <property type="protein sequence ID" value="AKV61764.1"/>
    <property type="molecule type" value="Genomic_DNA"/>
</dbReference>